<gene>
    <name evidence="2" type="ORF">SAMN06265348_113176</name>
</gene>
<dbReference type="SMART" id="SM00100">
    <property type="entry name" value="cNMP"/>
    <property type="match status" value="1"/>
</dbReference>
<dbReference type="Pfam" id="PF00027">
    <property type="entry name" value="cNMP_binding"/>
    <property type="match status" value="1"/>
</dbReference>
<dbReference type="Gene3D" id="2.60.120.10">
    <property type="entry name" value="Jelly Rolls"/>
    <property type="match status" value="1"/>
</dbReference>
<dbReference type="InterPro" id="IPR018490">
    <property type="entry name" value="cNMP-bd_dom_sf"/>
</dbReference>
<evidence type="ECO:0000259" key="1">
    <source>
        <dbReference type="PROSITE" id="PS50042"/>
    </source>
</evidence>
<feature type="domain" description="Cyclic nucleotide-binding" evidence="1">
    <location>
        <begin position="18"/>
        <end position="121"/>
    </location>
</feature>
<dbReference type="CDD" id="cd00038">
    <property type="entry name" value="CAP_ED"/>
    <property type="match status" value="1"/>
</dbReference>
<dbReference type="OrthoDB" id="1092431at2"/>
<dbReference type="InterPro" id="IPR014710">
    <property type="entry name" value="RmlC-like_jellyroll"/>
</dbReference>
<dbReference type="PROSITE" id="PS50042">
    <property type="entry name" value="CNMP_BINDING_3"/>
    <property type="match status" value="1"/>
</dbReference>
<reference evidence="2 3" key="1">
    <citation type="submission" date="2017-05" db="EMBL/GenBank/DDBJ databases">
        <authorList>
            <person name="Varghese N."/>
            <person name="Submissions S."/>
        </authorList>
    </citation>
    <scope>NUCLEOTIDE SEQUENCE [LARGE SCALE GENOMIC DNA]</scope>
    <source>
        <strain evidence="2 3">DSM 19036</strain>
    </source>
</reference>
<dbReference type="EMBL" id="FXTN01000013">
    <property type="protein sequence ID" value="SMO96905.1"/>
    <property type="molecule type" value="Genomic_DNA"/>
</dbReference>
<accession>A0A521FL59</accession>
<keyword evidence="3" id="KW-1185">Reference proteome</keyword>
<dbReference type="SUPFAM" id="SSF51206">
    <property type="entry name" value="cAMP-binding domain-like"/>
    <property type="match status" value="1"/>
</dbReference>
<dbReference type="AlphaFoldDB" id="A0A521FL59"/>
<name>A0A521FL59_9SPHI</name>
<dbReference type="GO" id="GO:0005829">
    <property type="term" value="C:cytosol"/>
    <property type="evidence" value="ECO:0007669"/>
    <property type="project" value="TreeGrafter"/>
</dbReference>
<proteinExistence type="predicted"/>
<dbReference type="Proteomes" id="UP000320300">
    <property type="component" value="Unassembled WGS sequence"/>
</dbReference>
<dbReference type="PANTHER" id="PTHR24567:SF76">
    <property type="entry name" value="CYCLIC NUCLEOTIDE-BINDING DOMAIN PROTEIN"/>
    <property type="match status" value="1"/>
</dbReference>
<organism evidence="2 3">
    <name type="scientific">Pedobacter westerhofensis</name>
    <dbReference type="NCBI Taxonomy" id="425512"/>
    <lineage>
        <taxon>Bacteria</taxon>
        <taxon>Pseudomonadati</taxon>
        <taxon>Bacteroidota</taxon>
        <taxon>Sphingobacteriia</taxon>
        <taxon>Sphingobacteriales</taxon>
        <taxon>Sphingobacteriaceae</taxon>
        <taxon>Pedobacter</taxon>
    </lineage>
</organism>
<dbReference type="RefSeq" id="WP_142530595.1">
    <property type="nucleotide sequence ID" value="NZ_CBCSJO010000012.1"/>
</dbReference>
<dbReference type="PANTHER" id="PTHR24567">
    <property type="entry name" value="CRP FAMILY TRANSCRIPTIONAL REGULATORY PROTEIN"/>
    <property type="match status" value="1"/>
</dbReference>
<evidence type="ECO:0000313" key="2">
    <source>
        <dbReference type="EMBL" id="SMO96905.1"/>
    </source>
</evidence>
<dbReference type="InterPro" id="IPR000595">
    <property type="entry name" value="cNMP-bd_dom"/>
</dbReference>
<dbReference type="InterPro" id="IPR050397">
    <property type="entry name" value="Env_Response_Regulators"/>
</dbReference>
<sequence length="199" mass="23624">MPGETTDSEEKLIKFFDNLFPLNSEERQEVYTHFNERRIKRRGFILQHGDVCKHFTFVVSGCLKMYVIDLAGKEHNLQFVTENDWVSDLTSFYQEIPSNVYIEAIEPAVILQVKHDDLLSLYTRYHKFDRNFRIILERKYIQLQSRTLQNISVSAEERYRHFIEHHPSLASRLPNTQIASYLGITPEFLSKIRKELVKK</sequence>
<protein>
    <submittedName>
        <fullName evidence="2">cAMP-binding domain of CRP or a regulatory subunit of cAMP-dependent protein kinases</fullName>
    </submittedName>
</protein>
<dbReference type="GO" id="GO:0003700">
    <property type="term" value="F:DNA-binding transcription factor activity"/>
    <property type="evidence" value="ECO:0007669"/>
    <property type="project" value="TreeGrafter"/>
</dbReference>
<evidence type="ECO:0000313" key="3">
    <source>
        <dbReference type="Proteomes" id="UP000320300"/>
    </source>
</evidence>